<reference evidence="1 2" key="1">
    <citation type="submission" date="2019-06" db="EMBL/GenBank/DDBJ databases">
        <title>A chromosomal-level reference genome of Carpinus fangiana (Coryloideae, Betulaceae).</title>
        <authorList>
            <person name="Yang X."/>
            <person name="Wang Z."/>
            <person name="Zhang L."/>
            <person name="Hao G."/>
            <person name="Liu J."/>
            <person name="Yang Y."/>
        </authorList>
    </citation>
    <scope>NUCLEOTIDE SEQUENCE [LARGE SCALE GENOMIC DNA]</scope>
    <source>
        <strain evidence="1">Cfa_2016G</strain>
        <tissue evidence="1">Leaf</tissue>
    </source>
</reference>
<dbReference type="OrthoDB" id="294295at2759"/>
<protein>
    <submittedName>
        <fullName evidence="1">Uncharacterized protein</fullName>
    </submittedName>
</protein>
<evidence type="ECO:0000313" key="1">
    <source>
        <dbReference type="EMBL" id="KAE8021307.1"/>
    </source>
</evidence>
<dbReference type="PANTHER" id="PTHR44375">
    <property type="entry name" value="BETA-KETOACYL-ACP REDUCTASE-LIKE PROTEIN-RELATED"/>
    <property type="match status" value="1"/>
</dbReference>
<dbReference type="EMBL" id="CM017323">
    <property type="protein sequence ID" value="KAE8021307.1"/>
    <property type="molecule type" value="Genomic_DNA"/>
</dbReference>
<dbReference type="PANTHER" id="PTHR44375:SF6">
    <property type="entry name" value="F28J7.36 PROTEIN"/>
    <property type="match status" value="1"/>
</dbReference>
<proteinExistence type="predicted"/>
<name>A0A5N6QUN9_9ROSI</name>
<dbReference type="Proteomes" id="UP000327013">
    <property type="component" value="Chromosome 3"/>
</dbReference>
<sequence length="276" mass="30464">MSLFDLYNPQMETPGKKVLLTSSGDEISKNIAFHLAKRGCRLVLMGNESCLRSIAENITGALKGVVPVEVVGVDMEDDREGAFGEAVNKACMILGKLDAFVHCYTYEGKMQDHLQLAEDEFKKIVKINFMAPWFLLKAVGKRMRDYKSGGSIVFMTSIIGAERGIYPGAAAYGSCMAGMQQLVRTSAMEIGKYLVRVNAIARGLHIEDEFPVSVGKERAEKLVKEAAPMGRWLDAKNDLASTVMYLISDGSRYMTGTTIFVDGAQSLTRPRMRSYM</sequence>
<dbReference type="Pfam" id="PF13561">
    <property type="entry name" value="adh_short_C2"/>
    <property type="match status" value="1"/>
</dbReference>
<dbReference type="InterPro" id="IPR002347">
    <property type="entry name" value="SDR_fam"/>
</dbReference>
<keyword evidence="2" id="KW-1185">Reference proteome</keyword>
<dbReference type="InterPro" id="IPR036291">
    <property type="entry name" value="NAD(P)-bd_dom_sf"/>
</dbReference>
<dbReference type="CDD" id="cd05233">
    <property type="entry name" value="SDR_c"/>
    <property type="match status" value="1"/>
</dbReference>
<dbReference type="Gene3D" id="3.40.50.720">
    <property type="entry name" value="NAD(P)-binding Rossmann-like Domain"/>
    <property type="match status" value="1"/>
</dbReference>
<dbReference type="AlphaFoldDB" id="A0A5N6QUN9"/>
<accession>A0A5N6QUN9</accession>
<organism evidence="1 2">
    <name type="scientific">Carpinus fangiana</name>
    <dbReference type="NCBI Taxonomy" id="176857"/>
    <lineage>
        <taxon>Eukaryota</taxon>
        <taxon>Viridiplantae</taxon>
        <taxon>Streptophyta</taxon>
        <taxon>Embryophyta</taxon>
        <taxon>Tracheophyta</taxon>
        <taxon>Spermatophyta</taxon>
        <taxon>Magnoliopsida</taxon>
        <taxon>eudicotyledons</taxon>
        <taxon>Gunneridae</taxon>
        <taxon>Pentapetalae</taxon>
        <taxon>rosids</taxon>
        <taxon>fabids</taxon>
        <taxon>Fagales</taxon>
        <taxon>Betulaceae</taxon>
        <taxon>Carpinus</taxon>
    </lineage>
</organism>
<dbReference type="PRINTS" id="PR00081">
    <property type="entry name" value="GDHRDH"/>
</dbReference>
<evidence type="ECO:0000313" key="2">
    <source>
        <dbReference type="Proteomes" id="UP000327013"/>
    </source>
</evidence>
<gene>
    <name evidence="1" type="ORF">FH972_007210</name>
</gene>
<dbReference type="SUPFAM" id="SSF51735">
    <property type="entry name" value="NAD(P)-binding Rossmann-fold domains"/>
    <property type="match status" value="1"/>
</dbReference>